<evidence type="ECO:0000256" key="2">
    <source>
        <dbReference type="ARBA" id="ARBA00022643"/>
    </source>
</evidence>
<keyword evidence="1" id="KW-0285">Flavoprotein</keyword>
<dbReference type="GO" id="GO:0051213">
    <property type="term" value="F:dioxygenase activity"/>
    <property type="evidence" value="ECO:0007669"/>
    <property type="project" value="UniProtKB-KW"/>
</dbReference>
<keyword evidence="5" id="KW-1185">Reference proteome</keyword>
<dbReference type="EC" id="1.13.12.16" evidence="4"/>
<organism evidence="4 5">
    <name type="scientific">Deferribacter desulfuricans (strain DSM 14783 / JCM 11476 / NBRC 101012 / SSM1)</name>
    <dbReference type="NCBI Taxonomy" id="639282"/>
    <lineage>
        <taxon>Bacteria</taxon>
        <taxon>Pseudomonadati</taxon>
        <taxon>Deferribacterota</taxon>
        <taxon>Deferribacteres</taxon>
        <taxon>Deferribacterales</taxon>
        <taxon>Deferribacteraceae</taxon>
        <taxon>Deferribacter</taxon>
    </lineage>
</organism>
<keyword evidence="2" id="KW-0288">FMN</keyword>
<dbReference type="KEGG" id="ddf:DEFDS_1829"/>
<dbReference type="PANTHER" id="PTHR32332:SF20">
    <property type="entry name" value="2-NITROPROPANE DIOXYGENASE-LIKE PROTEIN"/>
    <property type="match status" value="1"/>
</dbReference>
<sequence length="323" mass="34831">MLNTKVTEKLGIEYPIIQGGMMWISTAELASAVSNAGGLGIITALSFDTPEKLAAEIDKAKSLTDKPFGVNLTFLPTLRPVNYDAYIDVIIDKGIKIIETAGRNPEPYMDKLKSNGITVIHKCTSVRHALKAQKIGCDFVSIDGFECAGHPGEDDVTSLILIPRAVDELDIPVIASGGFGDGRGLVAALALGAEGVNMGTRFVATKEAPVHENIKKRLIEAKETDTMLVERSLKNTVRVLRNKHAEKVLEMENNGATLQELAPLLSGLRGLEAIKTGDCESALFACGQIVGLINDVPTVKELIDNIVKEAEEIINQRLKNIFS</sequence>
<evidence type="ECO:0000256" key="3">
    <source>
        <dbReference type="ARBA" id="ARBA00023002"/>
    </source>
</evidence>
<dbReference type="InterPro" id="IPR013785">
    <property type="entry name" value="Aldolase_TIM"/>
</dbReference>
<dbReference type="CDD" id="cd04730">
    <property type="entry name" value="NPD_like"/>
    <property type="match status" value="1"/>
</dbReference>
<keyword evidence="3 4" id="KW-0560">Oxidoreductase</keyword>
<dbReference type="SUPFAM" id="SSF51412">
    <property type="entry name" value="Inosine monophosphate dehydrogenase (IMPDH)"/>
    <property type="match status" value="1"/>
</dbReference>
<evidence type="ECO:0000256" key="1">
    <source>
        <dbReference type="ARBA" id="ARBA00022630"/>
    </source>
</evidence>
<dbReference type="Proteomes" id="UP000001520">
    <property type="component" value="Chromosome"/>
</dbReference>
<dbReference type="PANTHER" id="PTHR32332">
    <property type="entry name" value="2-NITROPROPANE DIOXYGENASE"/>
    <property type="match status" value="1"/>
</dbReference>
<dbReference type="HOGENOM" id="CLU_038732_1_0_0"/>
<dbReference type="AlphaFoldDB" id="D3P994"/>
<dbReference type="Gene3D" id="3.20.20.70">
    <property type="entry name" value="Aldolase class I"/>
    <property type="match status" value="1"/>
</dbReference>
<dbReference type="STRING" id="639282.DEFDS_1829"/>
<dbReference type="OrthoDB" id="9778912at2"/>
<evidence type="ECO:0000313" key="5">
    <source>
        <dbReference type="Proteomes" id="UP000001520"/>
    </source>
</evidence>
<dbReference type="RefSeq" id="WP_013008529.1">
    <property type="nucleotide sequence ID" value="NC_013939.1"/>
</dbReference>
<reference evidence="4 5" key="1">
    <citation type="journal article" date="2010" name="DNA Res.">
        <title>Bacterial lifestyle in a deep-sea hydrothermal vent chimney revealed by the genome sequence of the thermophilic bacterium Deferribacter desulfuricans SSM1.</title>
        <authorList>
            <person name="Takaki Y."/>
            <person name="Shimamura S."/>
            <person name="Nakagawa S."/>
            <person name="Fukuhara Y."/>
            <person name="Horikawa H."/>
            <person name="Ankai A."/>
            <person name="Harada T."/>
            <person name="Hosoyama A."/>
            <person name="Oguchi A."/>
            <person name="Fukui S."/>
            <person name="Fujita N."/>
            <person name="Takami H."/>
            <person name="Takai K."/>
        </authorList>
    </citation>
    <scope>NUCLEOTIDE SEQUENCE [LARGE SCALE GENOMIC DNA]</scope>
    <source>
        <strain evidence="5">DSM 14783 / JCM 11476 / NBRC 101012 / SSM1</strain>
    </source>
</reference>
<accession>D3P994</accession>
<dbReference type="InterPro" id="IPR004136">
    <property type="entry name" value="NMO"/>
</dbReference>
<gene>
    <name evidence="4" type="ordered locus">DEFDS_1829</name>
</gene>
<proteinExistence type="predicted"/>
<dbReference type="EMBL" id="AP011529">
    <property type="protein sequence ID" value="BAI81284.1"/>
    <property type="molecule type" value="Genomic_DNA"/>
</dbReference>
<dbReference type="GO" id="GO:0018580">
    <property type="term" value="F:nitronate monooxygenase activity"/>
    <property type="evidence" value="ECO:0007669"/>
    <property type="project" value="UniProtKB-EC"/>
</dbReference>
<protein>
    <submittedName>
        <fullName evidence="4">2-nitropropane dioxygenase</fullName>
        <ecNumber evidence="4">1.13.12.16</ecNumber>
    </submittedName>
</protein>
<dbReference type="Pfam" id="PF03060">
    <property type="entry name" value="NMO"/>
    <property type="match status" value="2"/>
</dbReference>
<keyword evidence="4" id="KW-0223">Dioxygenase</keyword>
<evidence type="ECO:0000313" key="4">
    <source>
        <dbReference type="EMBL" id="BAI81284.1"/>
    </source>
</evidence>
<name>D3P994_DEFDS</name>
<dbReference type="eggNOG" id="COG2070">
    <property type="taxonomic scope" value="Bacteria"/>
</dbReference>